<evidence type="ECO:0000256" key="1">
    <source>
        <dbReference type="ARBA" id="ARBA00004141"/>
    </source>
</evidence>
<reference evidence="7 8" key="1">
    <citation type="submission" date="2019-08" db="EMBL/GenBank/DDBJ databases">
        <title>Complete genome sequence of Candidatus Uab amorphum.</title>
        <authorList>
            <person name="Shiratori T."/>
            <person name="Suzuki S."/>
            <person name="Kakizawa Y."/>
            <person name="Ishida K."/>
        </authorList>
    </citation>
    <scope>NUCLEOTIDE SEQUENCE [LARGE SCALE GENOMIC DNA]</scope>
    <source>
        <strain evidence="7 8">SRT547</strain>
    </source>
</reference>
<dbReference type="PANTHER" id="PTHR13353:SF5">
    <property type="entry name" value="TRANSMEMBRANE PROTEIN 19"/>
    <property type="match status" value="1"/>
</dbReference>
<dbReference type="Proteomes" id="UP000326354">
    <property type="component" value="Chromosome"/>
</dbReference>
<keyword evidence="8" id="KW-1185">Reference proteome</keyword>
<feature type="transmembrane region" description="Helical" evidence="6">
    <location>
        <begin position="120"/>
        <end position="144"/>
    </location>
</feature>
<feature type="transmembrane region" description="Helical" evidence="6">
    <location>
        <begin position="212"/>
        <end position="239"/>
    </location>
</feature>
<evidence type="ECO:0000256" key="2">
    <source>
        <dbReference type="ARBA" id="ARBA00009012"/>
    </source>
</evidence>
<dbReference type="EMBL" id="AP019860">
    <property type="protein sequence ID" value="BBM86727.1"/>
    <property type="molecule type" value="Genomic_DNA"/>
</dbReference>
<dbReference type="OrthoDB" id="8149352at2"/>
<feature type="transmembrane region" description="Helical" evidence="6">
    <location>
        <begin position="332"/>
        <end position="354"/>
    </location>
</feature>
<dbReference type="KEGG" id="uam:UABAM_05114"/>
<evidence type="ECO:0000256" key="3">
    <source>
        <dbReference type="ARBA" id="ARBA00022692"/>
    </source>
</evidence>
<feature type="transmembrane region" description="Helical" evidence="6">
    <location>
        <begin position="246"/>
        <end position="263"/>
    </location>
</feature>
<dbReference type="AlphaFoldDB" id="A0A5S9IS54"/>
<feature type="transmembrane region" description="Helical" evidence="6">
    <location>
        <begin position="12"/>
        <end position="30"/>
    </location>
</feature>
<dbReference type="Pfam" id="PF01940">
    <property type="entry name" value="DUF92"/>
    <property type="match status" value="1"/>
</dbReference>
<evidence type="ECO:0000313" key="8">
    <source>
        <dbReference type="Proteomes" id="UP000326354"/>
    </source>
</evidence>
<evidence type="ECO:0000313" key="7">
    <source>
        <dbReference type="EMBL" id="BBM86727.1"/>
    </source>
</evidence>
<feature type="transmembrane region" description="Helical" evidence="6">
    <location>
        <begin position="453"/>
        <end position="475"/>
    </location>
</feature>
<feature type="transmembrane region" description="Helical" evidence="6">
    <location>
        <begin position="269"/>
        <end position="287"/>
    </location>
</feature>
<feature type="transmembrane region" description="Helical" evidence="6">
    <location>
        <begin position="156"/>
        <end position="175"/>
    </location>
</feature>
<evidence type="ECO:0000256" key="4">
    <source>
        <dbReference type="ARBA" id="ARBA00022989"/>
    </source>
</evidence>
<feature type="transmembrane region" description="Helical" evidence="6">
    <location>
        <begin position="307"/>
        <end position="326"/>
    </location>
</feature>
<proteinExistence type="inferred from homology"/>
<comment type="similarity">
    <text evidence="2">Belongs to the TMEM19 family.</text>
</comment>
<feature type="transmembrane region" description="Helical" evidence="6">
    <location>
        <begin position="50"/>
        <end position="76"/>
    </location>
</feature>
<dbReference type="RefSeq" id="WP_151970771.1">
    <property type="nucleotide sequence ID" value="NZ_AP019860.1"/>
</dbReference>
<feature type="transmembrane region" description="Helical" evidence="6">
    <location>
        <begin position="405"/>
        <end position="432"/>
    </location>
</feature>
<dbReference type="GO" id="GO:0016020">
    <property type="term" value="C:membrane"/>
    <property type="evidence" value="ECO:0007669"/>
    <property type="project" value="UniProtKB-SubCell"/>
</dbReference>
<keyword evidence="4 6" id="KW-1133">Transmembrane helix</keyword>
<sequence>MPIDFTQLTYSAITVLFNVIIVVFGEFLYLKCRWQHENARKFIHIGVCHWWIVTSFLVESLYYALLPTILFTFLNYASYRWQLVKSIERQGGKQDLGTVYYALSLFILVLMSWENSYRQNAALIAILILGYGDGLAAITGKNWGRITFSIMGSTKSIVGCTTMFIASCSAAYIVLRIMNHDHAIYLSIQLAIVATLLEAFTPKGFDNLSVPLITYVLVLYPQFVHVAILSLFAVAIVALAHQKKSLTTSGAIAALIVGSIIAFCTREAGLCALLLFFVSSSLLSHICKKDKRVFDEKFAKTSHRDAYQVFANGGVGVIFAFLYFLYGENMFFYAVIASFAAANADTWATELGVLNKGKPLCLRKLSRVPKGTSGAVSAMGFAYSFLGALFVAVPAVYIYDNNNLQAMFIISCGGLLGSVVDSLCGAFLQAVYCNDKGEETEKEQEQLIRGFRWVNNEVVNILGIILGSIFVILLLR</sequence>
<keyword evidence="3 6" id="KW-0812">Transmembrane</keyword>
<dbReference type="InterPro" id="IPR002794">
    <property type="entry name" value="DUF92_TMEM19"/>
</dbReference>
<protein>
    <submittedName>
        <fullName evidence="7">Membrane protein</fullName>
    </submittedName>
</protein>
<evidence type="ECO:0000256" key="5">
    <source>
        <dbReference type="ARBA" id="ARBA00023136"/>
    </source>
</evidence>
<feature type="transmembrane region" description="Helical" evidence="6">
    <location>
        <begin position="96"/>
        <end position="113"/>
    </location>
</feature>
<keyword evidence="5 6" id="KW-0472">Membrane</keyword>
<evidence type="ECO:0000256" key="6">
    <source>
        <dbReference type="SAM" id="Phobius"/>
    </source>
</evidence>
<feature type="transmembrane region" description="Helical" evidence="6">
    <location>
        <begin position="375"/>
        <end position="399"/>
    </location>
</feature>
<feature type="transmembrane region" description="Helical" evidence="6">
    <location>
        <begin position="182"/>
        <end position="200"/>
    </location>
</feature>
<comment type="subcellular location">
    <subcellularLocation>
        <location evidence="1">Membrane</location>
        <topology evidence="1">Multi-pass membrane protein</topology>
    </subcellularLocation>
</comment>
<name>A0A5S9IS54_UABAM</name>
<dbReference type="PANTHER" id="PTHR13353">
    <property type="entry name" value="TRANSMEMBRANE PROTEIN 19"/>
    <property type="match status" value="1"/>
</dbReference>
<accession>A0A5S9IS54</accession>
<gene>
    <name evidence="7" type="ORF">UABAM_05114</name>
</gene>
<organism evidence="7 8">
    <name type="scientific">Uabimicrobium amorphum</name>
    <dbReference type="NCBI Taxonomy" id="2596890"/>
    <lineage>
        <taxon>Bacteria</taxon>
        <taxon>Pseudomonadati</taxon>
        <taxon>Planctomycetota</taxon>
        <taxon>Candidatus Uabimicrobiia</taxon>
        <taxon>Candidatus Uabimicrobiales</taxon>
        <taxon>Candidatus Uabimicrobiaceae</taxon>
        <taxon>Candidatus Uabimicrobium</taxon>
    </lineage>
</organism>